<feature type="compositionally biased region" description="Basic and acidic residues" evidence="1">
    <location>
        <begin position="1"/>
        <end position="19"/>
    </location>
</feature>
<organism evidence="2 3">
    <name type="scientific">Rhamnusium bicolor</name>
    <dbReference type="NCBI Taxonomy" id="1586634"/>
    <lineage>
        <taxon>Eukaryota</taxon>
        <taxon>Metazoa</taxon>
        <taxon>Ecdysozoa</taxon>
        <taxon>Arthropoda</taxon>
        <taxon>Hexapoda</taxon>
        <taxon>Insecta</taxon>
        <taxon>Pterygota</taxon>
        <taxon>Neoptera</taxon>
        <taxon>Endopterygota</taxon>
        <taxon>Coleoptera</taxon>
        <taxon>Polyphaga</taxon>
        <taxon>Cucujiformia</taxon>
        <taxon>Chrysomeloidea</taxon>
        <taxon>Cerambycidae</taxon>
        <taxon>Lepturinae</taxon>
        <taxon>Rhagiini</taxon>
        <taxon>Rhamnusium</taxon>
    </lineage>
</organism>
<evidence type="ECO:0000256" key="1">
    <source>
        <dbReference type="SAM" id="MobiDB-lite"/>
    </source>
</evidence>
<feature type="region of interest" description="Disordered" evidence="1">
    <location>
        <begin position="1"/>
        <end position="21"/>
    </location>
</feature>
<name>A0AAV8ZEZ0_9CUCU</name>
<dbReference type="AlphaFoldDB" id="A0AAV8ZEZ0"/>
<accession>A0AAV8ZEZ0</accession>
<dbReference type="Proteomes" id="UP001162156">
    <property type="component" value="Unassembled WGS sequence"/>
</dbReference>
<dbReference type="EMBL" id="JANEYF010001602">
    <property type="protein sequence ID" value="KAJ8961939.1"/>
    <property type="molecule type" value="Genomic_DNA"/>
</dbReference>
<evidence type="ECO:0000313" key="3">
    <source>
        <dbReference type="Proteomes" id="UP001162156"/>
    </source>
</evidence>
<keyword evidence="3" id="KW-1185">Reference proteome</keyword>
<comment type="caution">
    <text evidence="2">The sequence shown here is derived from an EMBL/GenBank/DDBJ whole genome shotgun (WGS) entry which is preliminary data.</text>
</comment>
<sequence>MTREERADNQDDTRPREEPLNDEILALLGAKEIIKKPPLQKDVVAKWSRVINEGLNNEEKQSLLEKHPPPENCPFLSAPKLNEVVAAASTQAVLRRDVRLSNLQNQLGAGMTAIGRAISAIIPNEEWGRLLAIEALGDASRLLLDIFNQETKARQDLVAINLNKDIKDVFDKVHADEWLFGANLEEKLKASKDLARSSLDLKINKPKNIIRQTLRQSLNSPPRISYNRGRQGGQQCGQKFNRGPRQYQNRRSQEKIDKKYRSRPN</sequence>
<dbReference type="PANTHER" id="PTHR34239:SF2">
    <property type="entry name" value="TRANSPOSABLE ELEMENT P TRANSPOSASE_THAP9 CONSERVED DOMAIN-CONTAINING PROTEIN"/>
    <property type="match status" value="1"/>
</dbReference>
<feature type="region of interest" description="Disordered" evidence="1">
    <location>
        <begin position="214"/>
        <end position="265"/>
    </location>
</feature>
<proteinExistence type="predicted"/>
<protein>
    <submittedName>
        <fullName evidence="2">Uncharacterized protein</fullName>
    </submittedName>
</protein>
<reference evidence="2" key="1">
    <citation type="journal article" date="2023" name="Insect Mol. Biol.">
        <title>Genome sequencing provides insights into the evolution of gene families encoding plant cell wall-degrading enzymes in longhorned beetles.</title>
        <authorList>
            <person name="Shin N.R."/>
            <person name="Okamura Y."/>
            <person name="Kirsch R."/>
            <person name="Pauchet Y."/>
        </authorList>
    </citation>
    <scope>NUCLEOTIDE SEQUENCE</scope>
    <source>
        <strain evidence="2">RBIC_L_NR</strain>
    </source>
</reference>
<gene>
    <name evidence="2" type="ORF">NQ314_005871</name>
</gene>
<evidence type="ECO:0000313" key="2">
    <source>
        <dbReference type="EMBL" id="KAJ8961939.1"/>
    </source>
</evidence>
<dbReference type="PANTHER" id="PTHR34239">
    <property type="entry name" value="APPLE DOMAIN-CONTAINING PROTEIN"/>
    <property type="match status" value="1"/>
</dbReference>